<protein>
    <submittedName>
        <fullName evidence="1">Uncharacterized protein</fullName>
    </submittedName>
</protein>
<proteinExistence type="predicted"/>
<dbReference type="AlphaFoldDB" id="A0A8H3DPN1"/>
<accession>A0A8H3DPN1</accession>
<gene>
    <name evidence="1" type="ORF">RDB_LOCUS176413</name>
</gene>
<evidence type="ECO:0000313" key="1">
    <source>
        <dbReference type="EMBL" id="CAE6535075.1"/>
    </source>
</evidence>
<name>A0A8H3DPN1_9AGAM</name>
<comment type="caution">
    <text evidence="1">The sequence shown here is derived from an EMBL/GenBank/DDBJ whole genome shotgun (WGS) entry which is preliminary data.</text>
</comment>
<reference evidence="1" key="1">
    <citation type="submission" date="2021-01" db="EMBL/GenBank/DDBJ databases">
        <authorList>
            <person name="Kaushik A."/>
        </authorList>
    </citation>
    <scope>NUCLEOTIDE SEQUENCE</scope>
    <source>
        <strain evidence="1">AG6-10EEA</strain>
    </source>
</reference>
<organism evidence="1 2">
    <name type="scientific">Rhizoctonia solani</name>
    <dbReference type="NCBI Taxonomy" id="456999"/>
    <lineage>
        <taxon>Eukaryota</taxon>
        <taxon>Fungi</taxon>
        <taxon>Dikarya</taxon>
        <taxon>Basidiomycota</taxon>
        <taxon>Agaricomycotina</taxon>
        <taxon>Agaricomycetes</taxon>
        <taxon>Cantharellales</taxon>
        <taxon>Ceratobasidiaceae</taxon>
        <taxon>Rhizoctonia</taxon>
    </lineage>
</organism>
<dbReference type="Proteomes" id="UP000663853">
    <property type="component" value="Unassembled WGS sequence"/>
</dbReference>
<evidence type="ECO:0000313" key="2">
    <source>
        <dbReference type="Proteomes" id="UP000663853"/>
    </source>
</evidence>
<sequence>MRGADSSKVKHGVISGLKLASHVSMASATTSFYKKSGLSPDDSSDVPQTTRNLLEQIVSIDDLQENARQAIDRTSQLDILSKSLGHFRDLRGLTFYAEDLRSIWSNKEIRQMSVTKMTWYDNSEGSNNFLLLRLSSPARERDLWLRLERRPRNSGLKGAMSRIGPFIRQSFADALATVSTNPDDLMAYEEMEYTPREISDKITPLPFVLDIIDTVHKNCPTHSIASMSSDRLYLWIVMDAINQYHEPTPKDVNMMAAQSNNPYRILKPLARKRGCKEIAEKVGLREDNSLSDWELVS</sequence>
<dbReference type="EMBL" id="CAJMXA010004120">
    <property type="protein sequence ID" value="CAE6535075.1"/>
    <property type="molecule type" value="Genomic_DNA"/>
</dbReference>